<protein>
    <submittedName>
        <fullName evidence="1">Uncharacterized protein</fullName>
    </submittedName>
</protein>
<gene>
    <name evidence="1" type="ORF">WMO24_11865</name>
</gene>
<keyword evidence="2" id="KW-1185">Reference proteome</keyword>
<reference evidence="1 2" key="1">
    <citation type="submission" date="2024-03" db="EMBL/GenBank/DDBJ databases">
        <title>Human intestinal bacterial collection.</title>
        <authorList>
            <person name="Pauvert C."/>
            <person name="Hitch T.C.A."/>
            <person name="Clavel T."/>
        </authorList>
    </citation>
    <scope>NUCLEOTIDE SEQUENCE [LARGE SCALE GENOMIC DNA]</scope>
    <source>
        <strain evidence="1 2">CLA-JM-H11</strain>
    </source>
</reference>
<accession>A0ABV1GH40</accession>
<organism evidence="1 2">
    <name type="scientific">Ruthenibacterium intestinale</name>
    <dbReference type="NCBI Taxonomy" id="3133163"/>
    <lineage>
        <taxon>Bacteria</taxon>
        <taxon>Bacillati</taxon>
        <taxon>Bacillota</taxon>
        <taxon>Clostridia</taxon>
        <taxon>Eubacteriales</taxon>
        <taxon>Oscillospiraceae</taxon>
        <taxon>Ruthenibacterium</taxon>
    </lineage>
</organism>
<sequence>MNKNMTKADFIRNCFCEVLEDGKIHRYREIYDYACTKSVGTTFEGQLDLRNFILAFSNHLEQPDFPYMRVRFGYYQKMTPAMICGAVGDRQLNRVYELLDAATALQQKARDVYTDEFAHTNDDDAPVSQIYKSVYRKSDELIDCLSAWLAETEDLLNEVEQHQEAEPGIGPQLC</sequence>
<dbReference type="Proteomes" id="UP001477672">
    <property type="component" value="Unassembled WGS sequence"/>
</dbReference>
<dbReference type="EMBL" id="JBBMFA010000101">
    <property type="protein sequence ID" value="MEQ2521118.1"/>
    <property type="molecule type" value="Genomic_DNA"/>
</dbReference>
<comment type="caution">
    <text evidence="1">The sequence shown here is derived from an EMBL/GenBank/DDBJ whole genome shotgun (WGS) entry which is preliminary data.</text>
</comment>
<name>A0ABV1GH40_9FIRM</name>
<evidence type="ECO:0000313" key="1">
    <source>
        <dbReference type="EMBL" id="MEQ2521118.1"/>
    </source>
</evidence>
<proteinExistence type="predicted"/>
<evidence type="ECO:0000313" key="2">
    <source>
        <dbReference type="Proteomes" id="UP001477672"/>
    </source>
</evidence>
<dbReference type="RefSeq" id="WP_349216647.1">
    <property type="nucleotide sequence ID" value="NZ_JBBMFA010000101.1"/>
</dbReference>